<dbReference type="AlphaFoldDB" id="A0A1H0PME7"/>
<keyword evidence="7" id="KW-1185">Reference proteome</keyword>
<feature type="compositionally biased region" description="Polar residues" evidence="4">
    <location>
        <begin position="1"/>
        <end position="10"/>
    </location>
</feature>
<dbReference type="EMBL" id="LT629710">
    <property type="protein sequence ID" value="SDP05825.1"/>
    <property type="molecule type" value="Genomic_DNA"/>
</dbReference>
<evidence type="ECO:0000256" key="2">
    <source>
        <dbReference type="ARBA" id="ARBA00022603"/>
    </source>
</evidence>
<evidence type="ECO:0000256" key="1">
    <source>
        <dbReference type="ARBA" id="ARBA00007228"/>
    </source>
</evidence>
<feature type="region of interest" description="Disordered" evidence="4">
    <location>
        <begin position="1"/>
        <end position="61"/>
    </location>
</feature>
<dbReference type="InterPro" id="IPR013123">
    <property type="entry name" value="SpoU_subst-bd"/>
</dbReference>
<dbReference type="InterPro" id="IPR051259">
    <property type="entry name" value="rRNA_Methyltransferase"/>
</dbReference>
<keyword evidence="2 6" id="KW-0489">Methyltransferase</keyword>
<dbReference type="Pfam" id="PF08032">
    <property type="entry name" value="SpoU_sub_bind"/>
    <property type="match status" value="1"/>
</dbReference>
<dbReference type="PANTHER" id="PTHR43191">
    <property type="entry name" value="RRNA METHYLTRANSFERASE 3"/>
    <property type="match status" value="1"/>
</dbReference>
<gene>
    <name evidence="6" type="ORF">SAMN04515671_2827</name>
</gene>
<dbReference type="SUPFAM" id="SSF55315">
    <property type="entry name" value="L30e-like"/>
    <property type="match status" value="1"/>
</dbReference>
<proteinExistence type="inferred from homology"/>
<dbReference type="STRING" id="1090615.SAMN04515671_2827"/>
<sequence>MSDPTSQAASSPRGRVPDPTTQAVSTPRSRRAEQAAADRQRTAPGNSAATTEANAADEGVLTDKSSRIASAHRLLRKPRRVEAGEFLAEGVQAVSEAIAAELREPGTVKELYVTKDAAAKNVELVRAAFAARIEVTQVTDRAAAALSDTVSPQGLVARCAMRLAELDDVIAASPKLLAVLVETNDPGNAGTIIRLADAAGADAVVFAGESVDPFNPKAVRASTGSLFHLPVARAADVGMLLMELAEAGLSVLATTGGDQAKVDLDKATDDGILDLPTAWLFGSEAHGLPAEVIAAADESINVPIYGAAESLNLATAAAICLYASARAQRHDRPES</sequence>
<organism evidence="6 7">
    <name type="scientific">Nakamurella panacisegetis</name>
    <dbReference type="NCBI Taxonomy" id="1090615"/>
    <lineage>
        <taxon>Bacteria</taxon>
        <taxon>Bacillati</taxon>
        <taxon>Actinomycetota</taxon>
        <taxon>Actinomycetes</taxon>
        <taxon>Nakamurellales</taxon>
        <taxon>Nakamurellaceae</taxon>
        <taxon>Nakamurella</taxon>
    </lineage>
</organism>
<evidence type="ECO:0000256" key="4">
    <source>
        <dbReference type="SAM" id="MobiDB-lite"/>
    </source>
</evidence>
<dbReference type="GO" id="GO:0005737">
    <property type="term" value="C:cytoplasm"/>
    <property type="evidence" value="ECO:0007669"/>
    <property type="project" value="UniProtKB-ARBA"/>
</dbReference>
<evidence type="ECO:0000259" key="5">
    <source>
        <dbReference type="SMART" id="SM00967"/>
    </source>
</evidence>
<comment type="similarity">
    <text evidence="1">Belongs to the class IV-like SAM-binding methyltransferase superfamily. RNA methyltransferase TrmH family.</text>
</comment>
<dbReference type="GO" id="GO:0006396">
    <property type="term" value="P:RNA processing"/>
    <property type="evidence" value="ECO:0007669"/>
    <property type="project" value="InterPro"/>
</dbReference>
<dbReference type="InterPro" id="IPR029028">
    <property type="entry name" value="Alpha/beta_knot_MTases"/>
</dbReference>
<dbReference type="InterPro" id="IPR001537">
    <property type="entry name" value="SpoU_MeTrfase"/>
</dbReference>
<dbReference type="GO" id="GO:0003723">
    <property type="term" value="F:RNA binding"/>
    <property type="evidence" value="ECO:0007669"/>
    <property type="project" value="InterPro"/>
</dbReference>
<evidence type="ECO:0000313" key="6">
    <source>
        <dbReference type="EMBL" id="SDP05825.1"/>
    </source>
</evidence>
<feature type="domain" description="RNA 2-O ribose methyltransferase substrate binding" evidence="5">
    <location>
        <begin position="87"/>
        <end position="165"/>
    </location>
</feature>
<dbReference type="PANTHER" id="PTHR43191:SF2">
    <property type="entry name" value="RRNA METHYLTRANSFERASE 3, MITOCHONDRIAL"/>
    <property type="match status" value="1"/>
</dbReference>
<dbReference type="Gene3D" id="3.40.1280.10">
    <property type="match status" value="1"/>
</dbReference>
<dbReference type="GO" id="GO:0032259">
    <property type="term" value="P:methylation"/>
    <property type="evidence" value="ECO:0007669"/>
    <property type="project" value="UniProtKB-KW"/>
</dbReference>
<keyword evidence="3 6" id="KW-0808">Transferase</keyword>
<name>A0A1H0PME7_9ACTN</name>
<dbReference type="SMART" id="SM00967">
    <property type="entry name" value="SpoU_sub_bind"/>
    <property type="match status" value="1"/>
</dbReference>
<evidence type="ECO:0000313" key="7">
    <source>
        <dbReference type="Proteomes" id="UP000198741"/>
    </source>
</evidence>
<feature type="compositionally biased region" description="Polar residues" evidence="4">
    <location>
        <begin position="44"/>
        <end position="53"/>
    </location>
</feature>
<dbReference type="CDD" id="cd18095">
    <property type="entry name" value="SpoU-like_rRNA-MTase"/>
    <property type="match status" value="1"/>
</dbReference>
<dbReference type="Pfam" id="PF00588">
    <property type="entry name" value="SpoU_methylase"/>
    <property type="match status" value="1"/>
</dbReference>
<dbReference type="InterPro" id="IPR029026">
    <property type="entry name" value="tRNA_m1G_MTases_N"/>
</dbReference>
<feature type="compositionally biased region" description="Basic and acidic residues" evidence="4">
    <location>
        <begin position="30"/>
        <end position="41"/>
    </location>
</feature>
<dbReference type="SUPFAM" id="SSF75217">
    <property type="entry name" value="alpha/beta knot"/>
    <property type="match status" value="1"/>
</dbReference>
<reference evidence="6 7" key="1">
    <citation type="submission" date="2016-10" db="EMBL/GenBank/DDBJ databases">
        <authorList>
            <person name="de Groot N.N."/>
        </authorList>
    </citation>
    <scope>NUCLEOTIDE SEQUENCE [LARGE SCALE GENOMIC DNA]</scope>
    <source>
        <strain evidence="7">P4-7,KCTC 19426,CECT 7604</strain>
    </source>
</reference>
<dbReference type="Gene3D" id="3.30.1330.30">
    <property type="match status" value="1"/>
</dbReference>
<protein>
    <submittedName>
        <fullName evidence="6">RNA methyltransferase, TrmH family</fullName>
    </submittedName>
</protein>
<dbReference type="InterPro" id="IPR029064">
    <property type="entry name" value="Ribosomal_eL30-like_sf"/>
</dbReference>
<dbReference type="GO" id="GO:0008173">
    <property type="term" value="F:RNA methyltransferase activity"/>
    <property type="evidence" value="ECO:0007669"/>
    <property type="project" value="InterPro"/>
</dbReference>
<dbReference type="Proteomes" id="UP000198741">
    <property type="component" value="Chromosome I"/>
</dbReference>
<accession>A0A1H0PME7</accession>
<evidence type="ECO:0000256" key="3">
    <source>
        <dbReference type="ARBA" id="ARBA00022679"/>
    </source>
</evidence>